<dbReference type="InterPro" id="IPR018097">
    <property type="entry name" value="EGF_Ca-bd_CS"/>
</dbReference>
<dbReference type="SUPFAM" id="SSF57196">
    <property type="entry name" value="EGF/Laminin"/>
    <property type="match status" value="1"/>
</dbReference>
<dbReference type="InterPro" id="IPR000233">
    <property type="entry name" value="Cadherin_Y-type_LIR"/>
</dbReference>
<dbReference type="PROSITE" id="PS50025">
    <property type="entry name" value="LAM_G_DOMAIN"/>
    <property type="match status" value="2"/>
</dbReference>
<comment type="function">
    <text evidence="10">Cadherins are calcium-dependent cell adhesion proteins.</text>
</comment>
<evidence type="ECO:0000259" key="15">
    <source>
        <dbReference type="PROSITE" id="PS50268"/>
    </source>
</evidence>
<evidence type="ECO:0000313" key="16">
    <source>
        <dbReference type="EMBL" id="CAL4086243.1"/>
    </source>
</evidence>
<evidence type="ECO:0000256" key="9">
    <source>
        <dbReference type="PROSITE-ProRule" id="PRU00076"/>
    </source>
</evidence>
<feature type="domain" description="EGF-like" evidence="14">
    <location>
        <begin position="342"/>
        <end position="378"/>
    </location>
</feature>
<dbReference type="GO" id="GO:0007156">
    <property type="term" value="P:homophilic cell adhesion via plasma membrane adhesion molecules"/>
    <property type="evidence" value="ECO:0007669"/>
    <property type="project" value="InterPro"/>
</dbReference>
<dbReference type="CDD" id="cd11304">
    <property type="entry name" value="Cadherin_repeat"/>
    <property type="match status" value="2"/>
</dbReference>
<evidence type="ECO:0000256" key="1">
    <source>
        <dbReference type="ARBA" id="ARBA00022536"/>
    </source>
</evidence>
<evidence type="ECO:0000259" key="13">
    <source>
        <dbReference type="PROSITE" id="PS50025"/>
    </source>
</evidence>
<keyword evidence="17" id="KW-1185">Reference proteome</keyword>
<dbReference type="SUPFAM" id="SSF49313">
    <property type="entry name" value="Cadherin-like"/>
    <property type="match status" value="2"/>
</dbReference>
<evidence type="ECO:0000259" key="14">
    <source>
        <dbReference type="PROSITE" id="PS50026"/>
    </source>
</evidence>
<keyword evidence="6 9" id="KW-1015">Disulfide bond</keyword>
<dbReference type="GO" id="GO:0005509">
    <property type="term" value="F:calcium ion binding"/>
    <property type="evidence" value="ECO:0007669"/>
    <property type="project" value="UniProtKB-UniRule"/>
</dbReference>
<dbReference type="CDD" id="cd00054">
    <property type="entry name" value="EGF_CA"/>
    <property type="match status" value="2"/>
</dbReference>
<dbReference type="SMART" id="SM00181">
    <property type="entry name" value="EGF"/>
    <property type="match status" value="4"/>
</dbReference>
<feature type="non-terminal residue" evidence="16">
    <location>
        <position position="1"/>
    </location>
</feature>
<reference evidence="16 17" key="1">
    <citation type="submission" date="2024-05" db="EMBL/GenBank/DDBJ databases">
        <authorList>
            <person name="Wallberg A."/>
        </authorList>
    </citation>
    <scope>NUCLEOTIDE SEQUENCE [LARGE SCALE GENOMIC DNA]</scope>
</reference>
<feature type="compositionally biased region" description="Polar residues" evidence="11">
    <location>
        <begin position="1164"/>
        <end position="1179"/>
    </location>
</feature>
<gene>
    <name evidence="16" type="ORF">MNOR_LOCUS12950</name>
</gene>
<evidence type="ECO:0000256" key="4">
    <source>
        <dbReference type="ARBA" id="ARBA00022737"/>
    </source>
</evidence>
<accession>A0AAV2QH54</accession>
<feature type="domain" description="Cadherin" evidence="15">
    <location>
        <begin position="2"/>
        <end position="59"/>
    </location>
</feature>
<keyword evidence="7" id="KW-0325">Glycoprotein</keyword>
<dbReference type="AlphaFoldDB" id="A0AAV2QH54"/>
<feature type="domain" description="Laminin G" evidence="13">
    <location>
        <begin position="621"/>
        <end position="819"/>
    </location>
</feature>
<feature type="region of interest" description="Disordered" evidence="11">
    <location>
        <begin position="990"/>
        <end position="1010"/>
    </location>
</feature>
<dbReference type="InterPro" id="IPR001791">
    <property type="entry name" value="Laminin_G"/>
</dbReference>
<dbReference type="GO" id="GO:0007163">
    <property type="term" value="P:establishment or maintenance of cell polarity"/>
    <property type="evidence" value="ECO:0007669"/>
    <property type="project" value="UniProtKB-ARBA"/>
</dbReference>
<evidence type="ECO:0000256" key="12">
    <source>
        <dbReference type="SAM" id="Phobius"/>
    </source>
</evidence>
<dbReference type="FunFam" id="2.10.25.10:FF:000122">
    <property type="entry name" value="Protein crumbs homolog 2"/>
    <property type="match status" value="1"/>
</dbReference>
<feature type="domain" description="EGF-like" evidence="14">
    <location>
        <begin position="863"/>
        <end position="899"/>
    </location>
</feature>
<organism evidence="16 17">
    <name type="scientific">Meganyctiphanes norvegica</name>
    <name type="common">Northern krill</name>
    <name type="synonym">Thysanopoda norvegica</name>
    <dbReference type="NCBI Taxonomy" id="48144"/>
    <lineage>
        <taxon>Eukaryota</taxon>
        <taxon>Metazoa</taxon>
        <taxon>Ecdysozoa</taxon>
        <taxon>Arthropoda</taxon>
        <taxon>Crustacea</taxon>
        <taxon>Multicrustacea</taxon>
        <taxon>Malacostraca</taxon>
        <taxon>Eumalacostraca</taxon>
        <taxon>Eucarida</taxon>
        <taxon>Euphausiacea</taxon>
        <taxon>Euphausiidae</taxon>
        <taxon>Meganyctiphanes</taxon>
    </lineage>
</organism>
<keyword evidence="5 12" id="KW-1133">Transmembrane helix</keyword>
<dbReference type="SMART" id="SM00282">
    <property type="entry name" value="LamG"/>
    <property type="match status" value="2"/>
</dbReference>
<comment type="caution">
    <text evidence="16">The sequence shown here is derived from an EMBL/GenBank/DDBJ whole genome shotgun (WGS) entry which is preliminary data.</text>
</comment>
<keyword evidence="1 9" id="KW-0245">EGF-like domain</keyword>
<keyword evidence="4" id="KW-0677">Repeat</keyword>
<dbReference type="SMART" id="SM00179">
    <property type="entry name" value="EGF_CA"/>
    <property type="match status" value="2"/>
</dbReference>
<evidence type="ECO:0000256" key="7">
    <source>
        <dbReference type="ARBA" id="ARBA00023180"/>
    </source>
</evidence>
<dbReference type="InterPro" id="IPR051830">
    <property type="entry name" value="NOTCH_homolog"/>
</dbReference>
<evidence type="ECO:0000256" key="2">
    <source>
        <dbReference type="ARBA" id="ARBA00022692"/>
    </source>
</evidence>
<dbReference type="PROSITE" id="PS50026">
    <property type="entry name" value="EGF_3"/>
    <property type="match status" value="2"/>
</dbReference>
<dbReference type="GO" id="GO:0009887">
    <property type="term" value="P:animal organ morphogenesis"/>
    <property type="evidence" value="ECO:0007669"/>
    <property type="project" value="UniProtKB-ARBA"/>
</dbReference>
<dbReference type="PROSITE" id="PS00010">
    <property type="entry name" value="ASX_HYDROXYL"/>
    <property type="match status" value="1"/>
</dbReference>
<evidence type="ECO:0000256" key="5">
    <source>
        <dbReference type="ARBA" id="ARBA00022989"/>
    </source>
</evidence>
<dbReference type="PROSITE" id="PS01186">
    <property type="entry name" value="EGF_2"/>
    <property type="match status" value="1"/>
</dbReference>
<dbReference type="InterPro" id="IPR002126">
    <property type="entry name" value="Cadherin-like_dom"/>
</dbReference>
<keyword evidence="12" id="KW-0472">Membrane</keyword>
<dbReference type="InterPro" id="IPR000152">
    <property type="entry name" value="EGF-type_Asp/Asn_hydroxyl_site"/>
</dbReference>
<comment type="caution">
    <text evidence="9">Lacks conserved residue(s) required for the propagation of feature annotation.</text>
</comment>
<dbReference type="Pfam" id="PF02210">
    <property type="entry name" value="Laminin_G_2"/>
    <property type="match status" value="2"/>
</dbReference>
<dbReference type="InterPro" id="IPR013320">
    <property type="entry name" value="ConA-like_dom_sf"/>
</dbReference>
<keyword evidence="3" id="KW-0732">Signal</keyword>
<sequence>ELDDGRGGAEIWTLQPLDREQQREIILDVMVSDAGGLTAKYPVTLVVDDINDNPMKPGTKTVYLWKTQGGGPDAVLGRVFVDDPDDWDIEDKTFQWAGGSQHPLFRLDPNTGIIFASSHIREGRYELSFLVSDHTWGQHGVEANVTVVVRILPQESLQHAVPLTLSPTSPSTLTHGWTPSIGGGGLGALLDTLMMMLGQDAKNLEVVSLYDSRKSITELSRGQISTTPSTPSTTVWIAAKLPQGGFMDPVKLQGLISLDVKKLEHAVGMSVFVQDQNVQGSGQQVTGGAGVEDEEDTAASLPSTSLMLQVVDSNSTSLVTPRLVRSYKCNGRGHDSRTSHTDNMSCTPSSCLNGGRCLRTEEGHKCICPGRTWGSHCKIVSRTFSGNGWAWLRPLPPCLPLVLSLRLLAAHPQGMLLYAGPQSPTGQRHGPAPLLALQLVDGRPQLILDGPRGHLMLTLQQYLHDQQWHTLHVHIDNEGAMLMVDRCGRGWNGRRGEDHAHCVAHASWLEKEKQGTEAALGITPLQLGGIAGTHPNSHQYGWLHSPTSHHFEGCLEHFTINGKVVDLGSPSHSVGTNPGCMIQDTACQVGCGVTGRCVGGLRAPWCRCARGWSSYDCTTPMVAATLANESYVKLALNFRPDPYTTSLQVRVRTRGMPNALLVQLATQHHTASLQLMVVDGRPCVSVTGTIAVGPITRICLDNIMIGDGMWHTVRAERHGHNLLVALDDGENGHLNETWSLLGSHHLDPPAPLLVDPQEGVTVGGQPDHVGVSVIKIKGDLNSSCISDLRVDGRELPLPPAANGTSWGQVSAWEHLQSHCKVPGDHSACANLKCHPPLSCTHTWATTTCGCKPGQQLVLGSCKDVDECLDDPCLHGGTCLNLSPGYRCSCTAIYEGSNCQWVQLPAAPSTLSSPGVVAAITVPTLVIVILILTLVIRYLHLRAVRQRKKDRDDGIGGGEKHKNCEGADMERENNEEDVVIHTITELLKKRERRGESNKDLGPNPLSYSGPLPAKDDLRAYAYEGEGSSSTSLSSALSNLHAELAEYPDGMVALTPEFCQVIDLLRNLPDANTLPRKPSKEKKNVQNEQGSRESLIDFIALKRNFSCKSSKEIDKNIDIENSNKIDNSNSSKKCLSSEDINKIIQLISSRVSNSTGQSDSTSSTTLNTITRSSTNLTMSRGTSSTTPISTISPNTTAN</sequence>
<dbReference type="EMBL" id="CAXKWB010007248">
    <property type="protein sequence ID" value="CAL4086243.1"/>
    <property type="molecule type" value="Genomic_DNA"/>
</dbReference>
<feature type="domain" description="Cadherin" evidence="15">
    <location>
        <begin position="75"/>
        <end position="164"/>
    </location>
</feature>
<dbReference type="InterPro" id="IPR027397">
    <property type="entry name" value="Catenin-bd_sf"/>
</dbReference>
<evidence type="ECO:0000256" key="11">
    <source>
        <dbReference type="SAM" id="MobiDB-lite"/>
    </source>
</evidence>
<dbReference type="GO" id="GO:0001736">
    <property type="term" value="P:establishment of planar polarity"/>
    <property type="evidence" value="ECO:0007669"/>
    <property type="project" value="UniProtKB-ARBA"/>
</dbReference>
<dbReference type="Proteomes" id="UP001497623">
    <property type="component" value="Unassembled WGS sequence"/>
</dbReference>
<dbReference type="Pfam" id="PF01049">
    <property type="entry name" value="CADH_Y-type_LIR"/>
    <property type="match status" value="1"/>
</dbReference>
<proteinExistence type="predicted"/>
<dbReference type="Pfam" id="PF00008">
    <property type="entry name" value="EGF"/>
    <property type="match status" value="1"/>
</dbReference>
<evidence type="ECO:0000256" key="3">
    <source>
        <dbReference type="ARBA" id="ARBA00022729"/>
    </source>
</evidence>
<dbReference type="PROSITE" id="PS01187">
    <property type="entry name" value="EGF_CA"/>
    <property type="match status" value="1"/>
</dbReference>
<keyword evidence="2 12" id="KW-0812">Transmembrane</keyword>
<dbReference type="CDD" id="cd00110">
    <property type="entry name" value="LamG"/>
    <property type="match status" value="2"/>
</dbReference>
<dbReference type="PROSITE" id="PS50268">
    <property type="entry name" value="CADHERIN_2"/>
    <property type="match status" value="2"/>
</dbReference>
<feature type="transmembrane region" description="Helical" evidence="12">
    <location>
        <begin position="915"/>
        <end position="938"/>
    </location>
</feature>
<dbReference type="Gene3D" id="2.10.25.10">
    <property type="entry name" value="Laminin"/>
    <property type="match status" value="3"/>
</dbReference>
<evidence type="ECO:0008006" key="18">
    <source>
        <dbReference type="Google" id="ProtNLM"/>
    </source>
</evidence>
<dbReference type="InterPro" id="IPR001881">
    <property type="entry name" value="EGF-like_Ca-bd_dom"/>
</dbReference>
<evidence type="ECO:0000256" key="10">
    <source>
        <dbReference type="RuleBase" id="RU004357"/>
    </source>
</evidence>
<evidence type="ECO:0000256" key="6">
    <source>
        <dbReference type="ARBA" id="ARBA00023157"/>
    </source>
</evidence>
<feature type="disulfide bond" evidence="9">
    <location>
        <begin position="889"/>
        <end position="898"/>
    </location>
</feature>
<evidence type="ECO:0000313" key="17">
    <source>
        <dbReference type="Proteomes" id="UP001497623"/>
    </source>
</evidence>
<feature type="domain" description="Laminin G" evidence="13">
    <location>
        <begin position="379"/>
        <end position="580"/>
    </location>
</feature>
<dbReference type="InterPro" id="IPR015919">
    <property type="entry name" value="Cadherin-like_sf"/>
</dbReference>
<feature type="region of interest" description="Disordered" evidence="11">
    <location>
        <begin position="1149"/>
        <end position="1196"/>
    </location>
</feature>
<dbReference type="SUPFAM" id="SSF49899">
    <property type="entry name" value="Concanavalin A-like lectins/glucanases"/>
    <property type="match status" value="2"/>
</dbReference>
<dbReference type="PROSITE" id="PS00022">
    <property type="entry name" value="EGF_1"/>
    <property type="match status" value="2"/>
</dbReference>
<dbReference type="Gene3D" id="2.60.120.200">
    <property type="match status" value="2"/>
</dbReference>
<evidence type="ECO:0000256" key="8">
    <source>
        <dbReference type="PROSITE-ProRule" id="PRU00043"/>
    </source>
</evidence>
<dbReference type="GO" id="GO:0016020">
    <property type="term" value="C:membrane"/>
    <property type="evidence" value="ECO:0007669"/>
    <property type="project" value="InterPro"/>
</dbReference>
<feature type="compositionally biased region" description="Low complexity" evidence="11">
    <location>
        <begin position="1180"/>
        <end position="1196"/>
    </location>
</feature>
<feature type="region of interest" description="Disordered" evidence="11">
    <location>
        <begin position="948"/>
        <end position="970"/>
    </location>
</feature>
<keyword evidence="8" id="KW-0106">Calcium</keyword>
<dbReference type="Gene3D" id="4.10.900.10">
    <property type="entry name" value="TCF3-CBD (Catenin binding domain)"/>
    <property type="match status" value="1"/>
</dbReference>
<dbReference type="Gene3D" id="2.60.40.60">
    <property type="entry name" value="Cadherins"/>
    <property type="match status" value="1"/>
</dbReference>
<name>A0AAV2QH54_MEGNR</name>
<dbReference type="PANTHER" id="PTHR24033">
    <property type="entry name" value="EGF-LIKE DOMAIN-CONTAINING PROTEIN"/>
    <property type="match status" value="1"/>
</dbReference>
<dbReference type="InterPro" id="IPR000742">
    <property type="entry name" value="EGF"/>
</dbReference>
<protein>
    <recommendedName>
        <fullName evidence="18">Neural-cadherin</fullName>
    </recommendedName>
</protein>
<feature type="region of interest" description="Disordered" evidence="11">
    <location>
        <begin position="1068"/>
        <end position="1087"/>
    </location>
</feature>
<feature type="compositionally biased region" description="Low complexity" evidence="11">
    <location>
        <begin position="1150"/>
        <end position="1163"/>
    </location>
</feature>
<feature type="disulfide bond" evidence="9">
    <location>
        <begin position="368"/>
        <end position="377"/>
    </location>
</feature>